<feature type="domain" description="Reverse transcriptase zinc-binding" evidence="2">
    <location>
        <begin position="1"/>
        <end position="50"/>
    </location>
</feature>
<reference evidence="3" key="2">
    <citation type="submission" date="2015-03" db="UniProtKB">
        <authorList>
            <consortium name="EnsemblPlants"/>
        </authorList>
    </citation>
    <scope>IDENTIFICATION</scope>
</reference>
<evidence type="ECO:0000259" key="1">
    <source>
        <dbReference type="Pfam" id="PF13456"/>
    </source>
</evidence>
<dbReference type="PANTHER" id="PTHR34146">
    <property type="entry name" value="POLYNUCLEOTIDYL TRANSFERASE, RIBONUCLEASE H-LIKE SUPERFAMILY PROTEIN-RELATED"/>
    <property type="match status" value="1"/>
</dbReference>
<reference evidence="3 4" key="1">
    <citation type="journal article" date="2014" name="Genome Biol.">
        <title>Transcriptome and methylome profiling reveals relics of genome dominance in the mesopolyploid Brassica oleracea.</title>
        <authorList>
            <person name="Parkin I.A."/>
            <person name="Koh C."/>
            <person name="Tang H."/>
            <person name="Robinson S.J."/>
            <person name="Kagale S."/>
            <person name="Clarke W.E."/>
            <person name="Town C.D."/>
            <person name="Nixon J."/>
            <person name="Krishnakumar V."/>
            <person name="Bidwell S.L."/>
            <person name="Denoeud F."/>
            <person name="Belcram H."/>
            <person name="Links M.G."/>
            <person name="Just J."/>
            <person name="Clarke C."/>
            <person name="Bender T."/>
            <person name="Huebert T."/>
            <person name="Mason A.S."/>
            <person name="Pires J.C."/>
            <person name="Barker G."/>
            <person name="Moore J."/>
            <person name="Walley P.G."/>
            <person name="Manoli S."/>
            <person name="Batley J."/>
            <person name="Edwards D."/>
            <person name="Nelson M.N."/>
            <person name="Wang X."/>
            <person name="Paterson A.H."/>
            <person name="King G."/>
            <person name="Bancroft I."/>
            <person name="Chalhoub B."/>
            <person name="Sharpe A.G."/>
        </authorList>
    </citation>
    <scope>NUCLEOTIDE SEQUENCE</scope>
    <source>
        <strain evidence="3 4">cv. TO1000</strain>
    </source>
</reference>
<accession>A0A0D3DMJ4</accession>
<keyword evidence="4" id="KW-1185">Reference proteome</keyword>
<sequence>MWHSLTNCVSVCSQLADRHCHPNRTCPRCGQHEETVNHMLFECPFATQTWSLETLPIEPRELPRPSIFDNFDYLLHRIHKRNGTEECLARIPWILWFLWKARNEKVFNNKDISPLEVFQSAASEAASWRVAQIIPEAPEVNDNLSVLEPQYRPPQRHFFRVDASWKEDDARYGGGFVMENEDGSTLFGSFPSNRVLPPLHAEFGTLLWAMKSLLTLGHVSMAFESDRMQLVRLIEEEEE</sequence>
<dbReference type="OMA" id="HMLFECP"/>
<dbReference type="GO" id="GO:0003676">
    <property type="term" value="F:nucleic acid binding"/>
    <property type="evidence" value="ECO:0007669"/>
    <property type="project" value="InterPro"/>
</dbReference>
<evidence type="ECO:0000313" key="3">
    <source>
        <dbReference type="EnsemblPlants" id="Bo8g049670.1"/>
    </source>
</evidence>
<dbReference type="eggNOG" id="KOG1075">
    <property type="taxonomic scope" value="Eukaryota"/>
</dbReference>
<dbReference type="HOGENOM" id="CLU_000680_14_0_1"/>
<dbReference type="Pfam" id="PF13456">
    <property type="entry name" value="RVT_3"/>
    <property type="match status" value="1"/>
</dbReference>
<proteinExistence type="predicted"/>
<dbReference type="Gramene" id="Bo8g049670.1">
    <property type="protein sequence ID" value="Bo8g049670.1"/>
    <property type="gene ID" value="Bo8g049670"/>
</dbReference>
<evidence type="ECO:0008006" key="5">
    <source>
        <dbReference type="Google" id="ProtNLM"/>
    </source>
</evidence>
<dbReference type="PANTHER" id="PTHR34146:SF3">
    <property type="entry name" value="POLYNUCLEOTIDYL TRANSFERASE, RIBONUCLEASE H-LIKE SUPERFAMILY PROTEIN"/>
    <property type="match status" value="1"/>
</dbReference>
<name>A0A0D3DMJ4_BRAOL</name>
<dbReference type="InterPro" id="IPR026960">
    <property type="entry name" value="RVT-Znf"/>
</dbReference>
<dbReference type="Proteomes" id="UP000032141">
    <property type="component" value="Chromosome C8"/>
</dbReference>
<evidence type="ECO:0000313" key="4">
    <source>
        <dbReference type="Proteomes" id="UP000032141"/>
    </source>
</evidence>
<dbReference type="AlphaFoldDB" id="A0A0D3DMJ4"/>
<dbReference type="EnsemblPlants" id="Bo8g049670.1">
    <property type="protein sequence ID" value="Bo8g049670.1"/>
    <property type="gene ID" value="Bo8g049670"/>
</dbReference>
<dbReference type="Pfam" id="PF13966">
    <property type="entry name" value="zf-RVT"/>
    <property type="match status" value="1"/>
</dbReference>
<evidence type="ECO:0000259" key="2">
    <source>
        <dbReference type="Pfam" id="PF13966"/>
    </source>
</evidence>
<organism evidence="3 4">
    <name type="scientific">Brassica oleracea var. oleracea</name>
    <dbReference type="NCBI Taxonomy" id="109376"/>
    <lineage>
        <taxon>Eukaryota</taxon>
        <taxon>Viridiplantae</taxon>
        <taxon>Streptophyta</taxon>
        <taxon>Embryophyta</taxon>
        <taxon>Tracheophyta</taxon>
        <taxon>Spermatophyta</taxon>
        <taxon>Magnoliopsida</taxon>
        <taxon>eudicotyledons</taxon>
        <taxon>Gunneridae</taxon>
        <taxon>Pentapetalae</taxon>
        <taxon>rosids</taxon>
        <taxon>malvids</taxon>
        <taxon>Brassicales</taxon>
        <taxon>Brassicaceae</taxon>
        <taxon>Brassiceae</taxon>
        <taxon>Brassica</taxon>
    </lineage>
</organism>
<dbReference type="GO" id="GO:0004523">
    <property type="term" value="F:RNA-DNA hybrid ribonuclease activity"/>
    <property type="evidence" value="ECO:0007669"/>
    <property type="project" value="InterPro"/>
</dbReference>
<feature type="domain" description="RNase H type-1" evidence="1">
    <location>
        <begin position="161"/>
        <end position="238"/>
    </location>
</feature>
<protein>
    <recommendedName>
        <fullName evidence="5">RNase H type-1 domain-containing protein</fullName>
    </recommendedName>
</protein>
<dbReference type="InterPro" id="IPR002156">
    <property type="entry name" value="RNaseH_domain"/>
</dbReference>